<dbReference type="Proteomes" id="UP000661858">
    <property type="component" value="Unassembled WGS sequence"/>
</dbReference>
<evidence type="ECO:0000313" key="2">
    <source>
        <dbReference type="EMBL" id="MBL1085225.1"/>
    </source>
</evidence>
<dbReference type="Gene3D" id="3.90.226.10">
    <property type="entry name" value="2-enoyl-CoA Hydratase, Chain A, domain 1"/>
    <property type="match status" value="1"/>
</dbReference>
<dbReference type="AlphaFoldDB" id="A0A937JP40"/>
<protein>
    <submittedName>
        <fullName evidence="2">Peptidase S41</fullName>
    </submittedName>
</protein>
<accession>A0A937JP40</accession>
<dbReference type="InterPro" id="IPR029045">
    <property type="entry name" value="ClpP/crotonase-like_dom_sf"/>
</dbReference>
<name>A0A937JP40_9ACTN</name>
<dbReference type="SUPFAM" id="SSF52096">
    <property type="entry name" value="ClpP/crotonase"/>
    <property type="match status" value="1"/>
</dbReference>
<proteinExistence type="predicted"/>
<feature type="domain" description="Tail specific protease" evidence="1">
    <location>
        <begin position="319"/>
        <end position="486"/>
    </location>
</feature>
<organism evidence="2 3">
    <name type="scientific">Streptomyces actinomycinicus</name>
    <dbReference type="NCBI Taxonomy" id="1695166"/>
    <lineage>
        <taxon>Bacteria</taxon>
        <taxon>Bacillati</taxon>
        <taxon>Actinomycetota</taxon>
        <taxon>Actinomycetes</taxon>
        <taxon>Kitasatosporales</taxon>
        <taxon>Streptomycetaceae</taxon>
        <taxon>Streptomyces</taxon>
    </lineage>
</organism>
<dbReference type="GO" id="GO:0008236">
    <property type="term" value="F:serine-type peptidase activity"/>
    <property type="evidence" value="ECO:0007669"/>
    <property type="project" value="InterPro"/>
</dbReference>
<evidence type="ECO:0000313" key="3">
    <source>
        <dbReference type="Proteomes" id="UP000661858"/>
    </source>
</evidence>
<reference evidence="2" key="1">
    <citation type="submission" date="2021-01" db="EMBL/GenBank/DDBJ databases">
        <title>WGS of actinomycetes isolated from Thailand.</title>
        <authorList>
            <person name="Thawai C."/>
        </authorList>
    </citation>
    <scope>NUCLEOTIDE SEQUENCE</scope>
    <source>
        <strain evidence="2">RCU-197</strain>
    </source>
</reference>
<dbReference type="InterPro" id="IPR005151">
    <property type="entry name" value="Tail-specific_protease"/>
</dbReference>
<dbReference type="PANTHER" id="PTHR32060:SF22">
    <property type="entry name" value="CARBOXYL-TERMINAL-PROCESSING PEPTIDASE 3, CHLOROPLASTIC"/>
    <property type="match status" value="1"/>
</dbReference>
<evidence type="ECO:0000259" key="1">
    <source>
        <dbReference type="Pfam" id="PF03572"/>
    </source>
</evidence>
<sequence>MTETADRPIPDFVRNAAEPVREHLAASTDLATFLKGAGTLTLEERRVVAAQALVLLEQNYVHLPLKAAMYAVNPVQRLRLLIHRMERQTPQDMPPEWTFHSEMSEIFHSVRDLHTNYLLPEPFAGKIAFLPFLVERYTDEQGAHFMVTHVSGGFSATGFEPGVEITHWSGTPIAQAVDLVAARFAGSNPEARRSRGVESLTVRPLRLHLPPFEEWVTISYLDKNGTPREFRENWRVVDNRPPAVDADAVTTVAAAQGLDLEGDEISRAKVLLFAPRVVAQARAAVAGEPAPDLRAGEIATTLPEVFRAKEVQTSAGTFGHLRIFTFSVDDLEAYVRELLRLLSLLPDRGLILDVRDNGGGLVFAAEFALQLFTPRRITPEPVQFINTPLNLRICRKHQGDPQVDLGAWTPSMDQAVEIGAVFSGAFPLSPEDGANAIGQQYFGPVVLITNARCYSATDIFAAGFQDHGIGPVLGTDQTTGAGGANVWTQDFLAGLMAGDPSSPYVRLPKRAGMRVAIRRTLRVGGNSGTPVEDLGVTPDELHRMTRNDLLQDNADLLERAGRILGGLTRHAVAVTDVSSQNGSLRLKVKSTNIDRLDVYVDQRPRASVDVMDGQVEVTVPGGAAARSARLEGFADGRLVACRTEQFQ</sequence>
<dbReference type="GO" id="GO:0004175">
    <property type="term" value="F:endopeptidase activity"/>
    <property type="evidence" value="ECO:0007669"/>
    <property type="project" value="TreeGrafter"/>
</dbReference>
<dbReference type="GO" id="GO:0006508">
    <property type="term" value="P:proteolysis"/>
    <property type="evidence" value="ECO:0007669"/>
    <property type="project" value="InterPro"/>
</dbReference>
<dbReference type="RefSeq" id="WP_201839993.1">
    <property type="nucleotide sequence ID" value="NZ_JAERRK010000014.1"/>
</dbReference>
<dbReference type="EMBL" id="JAERRK010000014">
    <property type="protein sequence ID" value="MBL1085225.1"/>
    <property type="molecule type" value="Genomic_DNA"/>
</dbReference>
<dbReference type="Pfam" id="PF03572">
    <property type="entry name" value="Peptidase_S41"/>
    <property type="match status" value="1"/>
</dbReference>
<gene>
    <name evidence="2" type="ORF">JK359_25190</name>
</gene>
<dbReference type="PANTHER" id="PTHR32060">
    <property type="entry name" value="TAIL-SPECIFIC PROTEASE"/>
    <property type="match status" value="1"/>
</dbReference>
<keyword evidence="3" id="KW-1185">Reference proteome</keyword>
<comment type="caution">
    <text evidence="2">The sequence shown here is derived from an EMBL/GenBank/DDBJ whole genome shotgun (WGS) entry which is preliminary data.</text>
</comment>